<proteinExistence type="predicted"/>
<dbReference type="GeneID" id="64662064"/>
<evidence type="ECO:0000313" key="2">
    <source>
        <dbReference type="Proteomes" id="UP001195769"/>
    </source>
</evidence>
<comment type="caution">
    <text evidence="1">The sequence shown here is derived from an EMBL/GenBank/DDBJ whole genome shotgun (WGS) entry which is preliminary data.</text>
</comment>
<reference evidence="1" key="1">
    <citation type="journal article" date="2020" name="New Phytol.">
        <title>Comparative genomics reveals dynamic genome evolution in host specialist ectomycorrhizal fungi.</title>
        <authorList>
            <person name="Lofgren L.A."/>
            <person name="Nguyen N.H."/>
            <person name="Vilgalys R."/>
            <person name="Ruytinx J."/>
            <person name="Liao H.L."/>
            <person name="Branco S."/>
            <person name="Kuo A."/>
            <person name="LaButti K."/>
            <person name="Lipzen A."/>
            <person name="Andreopoulos W."/>
            <person name="Pangilinan J."/>
            <person name="Riley R."/>
            <person name="Hundley H."/>
            <person name="Na H."/>
            <person name="Barry K."/>
            <person name="Grigoriev I.V."/>
            <person name="Stajich J.E."/>
            <person name="Kennedy P.G."/>
        </authorList>
    </citation>
    <scope>NUCLEOTIDE SEQUENCE</scope>
    <source>
        <strain evidence="1">FC203</strain>
    </source>
</reference>
<sequence>MARTKNTAKKCTGGSAPRVHLNILKTAAKSLSRELAGGQSLEMSKPVHHNEFCILCRDGSASFKENTLFMCNHCPRVMCRLCMRLPPGTEDTILNEDVSFKCICCHIALEQQGAPYYGFYHANGVPVLKSFLQVHASLELSSHAELSAAPVIFIHLILVDFNTTASPFSLAHSFLQPYFTSSGIKYHEIAYNIVSDASGYRKTICQIIKDLKNSFAWERVVVGISTHTDNDSGDPFAGYSLDGEKHYAGAPTEDFLEGILSPWQSLLDHADETYLWLLCCGTIVNNSDSFAGLQRTVVHHKLSATVTFNAARFQPSFASHLLLAFTEQVLVERCPIGLAFGDMLVQAYKLGRHTDVFLLTPLVGSLKVSKFVWADVKSRPWGGFLPIQCPSCGWTDCWSNVLNEHKDSFVAAKGNSGIRARILKTIKDAIGSSEAAKDPCVMLPEKNLCKAVRAYYLDFLEDDEDRKAEEEIIEGGTKDTSAPDAVTVEMVRQREDDKPEDAGKYKTEFSGFDVVQKLFKDEFAEYDKQHRDTSNPKSMGQRTRLARMWHQAMSPEVKKELERVAGK</sequence>
<protein>
    <submittedName>
        <fullName evidence="1">Uncharacterized protein</fullName>
    </submittedName>
</protein>
<dbReference type="EMBL" id="JABBWK010000059">
    <property type="protein sequence ID" value="KAG1896100.1"/>
    <property type="molecule type" value="Genomic_DNA"/>
</dbReference>
<organism evidence="1 2">
    <name type="scientific">Suillus fuscotomentosus</name>
    <dbReference type="NCBI Taxonomy" id="1912939"/>
    <lineage>
        <taxon>Eukaryota</taxon>
        <taxon>Fungi</taxon>
        <taxon>Dikarya</taxon>
        <taxon>Basidiomycota</taxon>
        <taxon>Agaricomycotina</taxon>
        <taxon>Agaricomycetes</taxon>
        <taxon>Agaricomycetidae</taxon>
        <taxon>Boletales</taxon>
        <taxon>Suillineae</taxon>
        <taxon>Suillaceae</taxon>
        <taxon>Suillus</taxon>
    </lineage>
</organism>
<evidence type="ECO:0000313" key="1">
    <source>
        <dbReference type="EMBL" id="KAG1896100.1"/>
    </source>
</evidence>
<name>A0AAD4HFV5_9AGAM</name>
<dbReference type="AlphaFoldDB" id="A0AAD4HFV5"/>
<dbReference type="Proteomes" id="UP001195769">
    <property type="component" value="Unassembled WGS sequence"/>
</dbReference>
<accession>A0AAD4HFV5</accession>
<dbReference type="RefSeq" id="XP_041221676.1">
    <property type="nucleotide sequence ID" value="XM_041367766.1"/>
</dbReference>
<gene>
    <name evidence="1" type="ORF">F5891DRAFT_1193543</name>
</gene>
<keyword evidence="2" id="KW-1185">Reference proteome</keyword>